<keyword evidence="3" id="KW-1185">Reference proteome</keyword>
<dbReference type="InterPro" id="IPR002156">
    <property type="entry name" value="RNaseH_domain"/>
</dbReference>
<organism evidence="2 3">
    <name type="scientific">Araneus ventricosus</name>
    <name type="common">Orbweaver spider</name>
    <name type="synonym">Epeira ventricosa</name>
    <dbReference type="NCBI Taxonomy" id="182803"/>
    <lineage>
        <taxon>Eukaryota</taxon>
        <taxon>Metazoa</taxon>
        <taxon>Ecdysozoa</taxon>
        <taxon>Arthropoda</taxon>
        <taxon>Chelicerata</taxon>
        <taxon>Arachnida</taxon>
        <taxon>Araneae</taxon>
        <taxon>Araneomorphae</taxon>
        <taxon>Entelegynae</taxon>
        <taxon>Araneoidea</taxon>
        <taxon>Araneidae</taxon>
        <taxon>Araneus</taxon>
    </lineage>
</organism>
<comment type="caution">
    <text evidence="2">The sequence shown here is derived from an EMBL/GenBank/DDBJ whole genome shotgun (WGS) entry which is preliminary data.</text>
</comment>
<evidence type="ECO:0000313" key="3">
    <source>
        <dbReference type="Proteomes" id="UP000499080"/>
    </source>
</evidence>
<dbReference type="GO" id="GO:0004523">
    <property type="term" value="F:RNA-DNA hybrid ribonuclease activity"/>
    <property type="evidence" value="ECO:0007669"/>
    <property type="project" value="InterPro"/>
</dbReference>
<feature type="domain" description="RNase H type-1" evidence="1">
    <location>
        <begin position="1"/>
        <end position="92"/>
    </location>
</feature>
<evidence type="ECO:0000259" key="1">
    <source>
        <dbReference type="PROSITE" id="PS50879"/>
    </source>
</evidence>
<proteinExistence type="predicted"/>
<dbReference type="SUPFAM" id="SSF53098">
    <property type="entry name" value="Ribonuclease H-like"/>
    <property type="match status" value="1"/>
</dbReference>
<sequence>MLSSNSVFQAELTAIQYAANWAVSNNYKINIHTDSLSSIMALKSAGSKSKIVNSVKNDLHLANGLVGLSWVKAHAGIEGNELADQCAKQAITSGEELDIPAPRSYLNRKLKTYILNTWNIYWNTYDSASGVRVRSFIKAVSPKFLIHNKILIYFLSGHGPFPHYLHRFKRIGSPLCVCGLVGDADHYSFDCSLTKEFHLVKPADEHKAFWFRNLMSNSQAIGKMTQAFRISNELCDSLTRDGDN</sequence>
<gene>
    <name evidence="2" type="ORF">AVEN_165243_1</name>
</gene>
<evidence type="ECO:0000313" key="2">
    <source>
        <dbReference type="EMBL" id="GBL83005.1"/>
    </source>
</evidence>
<dbReference type="Gene3D" id="3.30.420.10">
    <property type="entry name" value="Ribonuclease H-like superfamily/Ribonuclease H"/>
    <property type="match status" value="1"/>
</dbReference>
<dbReference type="Proteomes" id="UP000499080">
    <property type="component" value="Unassembled WGS sequence"/>
</dbReference>
<dbReference type="InterPro" id="IPR012337">
    <property type="entry name" value="RNaseH-like_sf"/>
</dbReference>
<dbReference type="Pfam" id="PF00075">
    <property type="entry name" value="RNase_H"/>
    <property type="match status" value="1"/>
</dbReference>
<name>A0A4Y2AUZ4_ARAVE</name>
<dbReference type="OrthoDB" id="6437659at2759"/>
<reference evidence="2 3" key="1">
    <citation type="journal article" date="2019" name="Sci. Rep.">
        <title>Orb-weaving spider Araneus ventricosus genome elucidates the spidroin gene catalogue.</title>
        <authorList>
            <person name="Kono N."/>
            <person name="Nakamura H."/>
            <person name="Ohtoshi R."/>
            <person name="Moran D.A.P."/>
            <person name="Shinohara A."/>
            <person name="Yoshida Y."/>
            <person name="Fujiwara M."/>
            <person name="Mori M."/>
            <person name="Tomita M."/>
            <person name="Arakawa K."/>
        </authorList>
    </citation>
    <scope>NUCLEOTIDE SEQUENCE [LARGE SCALE GENOMIC DNA]</scope>
</reference>
<dbReference type="InterPro" id="IPR036397">
    <property type="entry name" value="RNaseH_sf"/>
</dbReference>
<dbReference type="PROSITE" id="PS50879">
    <property type="entry name" value="RNASE_H_1"/>
    <property type="match status" value="1"/>
</dbReference>
<dbReference type="GO" id="GO:0003676">
    <property type="term" value="F:nucleic acid binding"/>
    <property type="evidence" value="ECO:0007669"/>
    <property type="project" value="InterPro"/>
</dbReference>
<dbReference type="AlphaFoldDB" id="A0A4Y2AUZ4"/>
<accession>A0A4Y2AUZ4</accession>
<dbReference type="CDD" id="cd09276">
    <property type="entry name" value="Rnase_HI_RT_non_LTR"/>
    <property type="match status" value="1"/>
</dbReference>
<dbReference type="EMBL" id="BGPR01000031">
    <property type="protein sequence ID" value="GBL83005.1"/>
    <property type="molecule type" value="Genomic_DNA"/>
</dbReference>
<protein>
    <recommendedName>
        <fullName evidence="1">RNase H type-1 domain-containing protein</fullName>
    </recommendedName>
</protein>